<proteinExistence type="predicted"/>
<protein>
    <submittedName>
        <fullName evidence="1">Uncharacterized protein</fullName>
    </submittedName>
</protein>
<name>A0ABP7EHM8_9SPHN</name>
<evidence type="ECO:0000313" key="2">
    <source>
        <dbReference type="Proteomes" id="UP001500523"/>
    </source>
</evidence>
<accession>A0ABP7EHM8</accession>
<evidence type="ECO:0000313" key="1">
    <source>
        <dbReference type="EMBL" id="GAA3718718.1"/>
    </source>
</evidence>
<dbReference type="Proteomes" id="UP001500523">
    <property type="component" value="Unassembled WGS sequence"/>
</dbReference>
<sequence length="70" mass="7657">MDDMTTIDEDLAVYRQLADEYDNAAQRYNAAVEAGQIGVEAFSHMAALGEKLARVADELKGRIDAAQRAL</sequence>
<organism evidence="1 2">
    <name type="scientific">Sphingomonas cynarae</name>
    <dbReference type="NCBI Taxonomy" id="930197"/>
    <lineage>
        <taxon>Bacteria</taxon>
        <taxon>Pseudomonadati</taxon>
        <taxon>Pseudomonadota</taxon>
        <taxon>Alphaproteobacteria</taxon>
        <taxon>Sphingomonadales</taxon>
        <taxon>Sphingomonadaceae</taxon>
        <taxon>Sphingomonas</taxon>
    </lineage>
</organism>
<dbReference type="EMBL" id="BAABBF010000007">
    <property type="protein sequence ID" value="GAA3718718.1"/>
    <property type="molecule type" value="Genomic_DNA"/>
</dbReference>
<reference evidence="2" key="1">
    <citation type="journal article" date="2019" name="Int. J. Syst. Evol. Microbiol.">
        <title>The Global Catalogue of Microorganisms (GCM) 10K type strain sequencing project: providing services to taxonomists for standard genome sequencing and annotation.</title>
        <authorList>
            <consortium name="The Broad Institute Genomics Platform"/>
            <consortium name="The Broad Institute Genome Sequencing Center for Infectious Disease"/>
            <person name="Wu L."/>
            <person name="Ma J."/>
        </authorList>
    </citation>
    <scope>NUCLEOTIDE SEQUENCE [LARGE SCALE GENOMIC DNA]</scope>
    <source>
        <strain evidence="2">JCM 17498</strain>
    </source>
</reference>
<comment type="caution">
    <text evidence="1">The sequence shown here is derived from an EMBL/GenBank/DDBJ whole genome shotgun (WGS) entry which is preliminary data.</text>
</comment>
<keyword evidence="2" id="KW-1185">Reference proteome</keyword>
<gene>
    <name evidence="1" type="ORF">GCM10022268_28750</name>
</gene>